<dbReference type="WBParaSite" id="HPBE_0000388801-mRNA-1">
    <property type="protein sequence ID" value="HPBE_0000388801-mRNA-1"/>
    <property type="gene ID" value="HPBE_0000388801"/>
</dbReference>
<dbReference type="Proteomes" id="UP000050761">
    <property type="component" value="Unassembled WGS sequence"/>
</dbReference>
<evidence type="ECO:0000313" key="1">
    <source>
        <dbReference type="EMBL" id="VDO48145.1"/>
    </source>
</evidence>
<reference evidence="3" key="2">
    <citation type="submission" date="2019-09" db="UniProtKB">
        <authorList>
            <consortium name="WormBaseParasite"/>
        </authorList>
    </citation>
    <scope>IDENTIFICATION</scope>
</reference>
<protein>
    <submittedName>
        <fullName evidence="3">HTH_48 domain-containing protein</fullName>
    </submittedName>
</protein>
<reference evidence="1 2" key="1">
    <citation type="submission" date="2018-11" db="EMBL/GenBank/DDBJ databases">
        <authorList>
            <consortium name="Pathogen Informatics"/>
        </authorList>
    </citation>
    <scope>NUCLEOTIDE SEQUENCE [LARGE SCALE GENOMIC DNA]</scope>
</reference>
<gene>
    <name evidence="1" type="ORF">HPBE_LOCUS3889</name>
</gene>
<accession>A0A3P7ZFH7</accession>
<dbReference type="AlphaFoldDB" id="A0A183FCJ6"/>
<evidence type="ECO:0000313" key="2">
    <source>
        <dbReference type="Proteomes" id="UP000050761"/>
    </source>
</evidence>
<sequence>MNIDRMEINYDVPVEQRDHQEQVPVSPLQLSKGNIRNKFLFLWHSWYLFLQSKGNTKNGLLLLRCDKCNVQQTIKHLVAIVLEYKYNVTNSIARTITTSLGYTLTEVTICKPRHKPCEKSCTSSHIELSKILTRWMKRCSAPSVRPKPVTIPTLAQLWSVAMNGSL</sequence>
<keyword evidence="2" id="KW-1185">Reference proteome</keyword>
<dbReference type="EMBL" id="UZAH01018321">
    <property type="protein sequence ID" value="VDO48145.1"/>
    <property type="molecule type" value="Genomic_DNA"/>
</dbReference>
<name>A0A183FCJ6_HELPZ</name>
<evidence type="ECO:0000313" key="3">
    <source>
        <dbReference type="WBParaSite" id="HPBE_0000388801-mRNA-1"/>
    </source>
</evidence>
<accession>A0A183FCJ6</accession>
<proteinExistence type="predicted"/>
<organism evidence="2 3">
    <name type="scientific">Heligmosomoides polygyrus</name>
    <name type="common">Parasitic roundworm</name>
    <dbReference type="NCBI Taxonomy" id="6339"/>
    <lineage>
        <taxon>Eukaryota</taxon>
        <taxon>Metazoa</taxon>
        <taxon>Ecdysozoa</taxon>
        <taxon>Nematoda</taxon>
        <taxon>Chromadorea</taxon>
        <taxon>Rhabditida</taxon>
        <taxon>Rhabditina</taxon>
        <taxon>Rhabditomorpha</taxon>
        <taxon>Strongyloidea</taxon>
        <taxon>Heligmosomidae</taxon>
        <taxon>Heligmosomoides</taxon>
    </lineage>
</organism>